<keyword evidence="3" id="KW-1185">Reference proteome</keyword>
<dbReference type="Proteomes" id="UP000538670">
    <property type="component" value="Unassembled WGS sequence"/>
</dbReference>
<organism evidence="2 3">
    <name type="scientific">Sphingomonas pseudosanguinis</name>
    <dbReference type="NCBI Taxonomy" id="413712"/>
    <lineage>
        <taxon>Bacteria</taxon>
        <taxon>Pseudomonadati</taxon>
        <taxon>Pseudomonadota</taxon>
        <taxon>Alphaproteobacteria</taxon>
        <taxon>Sphingomonadales</taxon>
        <taxon>Sphingomonadaceae</taxon>
        <taxon>Sphingomonas</taxon>
    </lineage>
</organism>
<protein>
    <recommendedName>
        <fullName evidence="4">Late control protein</fullName>
    </recommendedName>
</protein>
<dbReference type="Pfam" id="PF05954">
    <property type="entry name" value="Phage_GPD"/>
    <property type="match status" value="1"/>
</dbReference>
<evidence type="ECO:0000313" key="3">
    <source>
        <dbReference type="Proteomes" id="UP000538670"/>
    </source>
</evidence>
<proteinExistence type="predicted"/>
<name>A0A7W6A7A0_9SPHN</name>
<evidence type="ECO:0000256" key="1">
    <source>
        <dbReference type="SAM" id="MobiDB-lite"/>
    </source>
</evidence>
<dbReference type="AlphaFoldDB" id="A0A7W6A7A0"/>
<reference evidence="2 3" key="1">
    <citation type="submission" date="2020-08" db="EMBL/GenBank/DDBJ databases">
        <title>Genomic Encyclopedia of Type Strains, Phase IV (KMG-IV): sequencing the most valuable type-strain genomes for metagenomic binning, comparative biology and taxonomic classification.</title>
        <authorList>
            <person name="Goeker M."/>
        </authorList>
    </citation>
    <scope>NUCLEOTIDE SEQUENCE [LARGE SCALE GENOMIC DNA]</scope>
    <source>
        <strain evidence="2 3">DSM 19512</strain>
    </source>
</reference>
<evidence type="ECO:0000313" key="2">
    <source>
        <dbReference type="EMBL" id="MBB3877912.1"/>
    </source>
</evidence>
<sequence length="345" mass="37133">MIANIPLAQVIVDGRDITPMLYGKVAQSNGRPPRNRLVSLSISEKRGEEADQLDLIIDDSDGAVALPPTGAKIAVSIGWKQGSEVQPGLVDKGVFVVDEIGHGGPPDLITIKARAADFIGELKTRREQGWHATTLGGIVAEIAQRNGLKPNVAARLANIAVHAKAQSRESDIAFFRRLGRENNAVATIKKGVMILKPIGDGKTASGKTLPTVTIRRRDGDQHQFQRQKREEVTGVTASWRDRAGAKHDSVTHGDKKGARKLSRVYGSEAEARTAAQAAHARAGRQPLSLTMTLALGRADLHPEQKATVSGYKATIDAVPWLIGEVTHTIGDRGFQTQLKLDTCDK</sequence>
<dbReference type="SUPFAM" id="SSF69279">
    <property type="entry name" value="Phage tail proteins"/>
    <property type="match status" value="1"/>
</dbReference>
<comment type="caution">
    <text evidence="2">The sequence shown here is derived from an EMBL/GenBank/DDBJ whole genome shotgun (WGS) entry which is preliminary data.</text>
</comment>
<dbReference type="EMBL" id="JACIDH010000001">
    <property type="protein sequence ID" value="MBB3877912.1"/>
    <property type="molecule type" value="Genomic_DNA"/>
</dbReference>
<accession>A0A7W6A7A0</accession>
<dbReference type="RefSeq" id="WP_183950147.1">
    <property type="nucleotide sequence ID" value="NZ_JACIDH010000001.1"/>
</dbReference>
<feature type="region of interest" description="Disordered" evidence="1">
    <location>
        <begin position="241"/>
        <end position="260"/>
    </location>
</feature>
<gene>
    <name evidence="2" type="ORF">GGR48_000315</name>
</gene>
<feature type="compositionally biased region" description="Basic and acidic residues" evidence="1">
    <location>
        <begin position="241"/>
        <end position="256"/>
    </location>
</feature>
<evidence type="ECO:0008006" key="4">
    <source>
        <dbReference type="Google" id="ProtNLM"/>
    </source>
</evidence>